<proteinExistence type="predicted"/>
<dbReference type="SUPFAM" id="SSF49265">
    <property type="entry name" value="Fibronectin type III"/>
    <property type="match status" value="1"/>
</dbReference>
<dbReference type="InterPro" id="IPR036116">
    <property type="entry name" value="FN3_sf"/>
</dbReference>
<dbReference type="Gene3D" id="2.60.40.10">
    <property type="entry name" value="Immunoglobulins"/>
    <property type="match status" value="1"/>
</dbReference>
<evidence type="ECO:0000313" key="3">
    <source>
        <dbReference type="Proteomes" id="UP000271974"/>
    </source>
</evidence>
<dbReference type="InterPro" id="IPR013783">
    <property type="entry name" value="Ig-like_fold"/>
</dbReference>
<gene>
    <name evidence="2" type="ORF">EGW08_020485</name>
</gene>
<dbReference type="PROSITE" id="PS50853">
    <property type="entry name" value="FN3"/>
    <property type="match status" value="1"/>
</dbReference>
<evidence type="ECO:0000259" key="1">
    <source>
        <dbReference type="PROSITE" id="PS50853"/>
    </source>
</evidence>
<dbReference type="Proteomes" id="UP000271974">
    <property type="component" value="Unassembled WGS sequence"/>
</dbReference>
<evidence type="ECO:0000313" key="2">
    <source>
        <dbReference type="EMBL" id="RUS71754.1"/>
    </source>
</evidence>
<feature type="domain" description="Fibronectin type-III" evidence="1">
    <location>
        <begin position="133"/>
        <end position="214"/>
    </location>
</feature>
<dbReference type="InterPro" id="IPR003961">
    <property type="entry name" value="FN3_dom"/>
</dbReference>
<feature type="non-terminal residue" evidence="2">
    <location>
        <position position="214"/>
    </location>
</feature>
<dbReference type="EMBL" id="RQTK01001165">
    <property type="protein sequence ID" value="RUS71754.1"/>
    <property type="molecule type" value="Genomic_DNA"/>
</dbReference>
<dbReference type="AlphaFoldDB" id="A0A433SR59"/>
<keyword evidence="3" id="KW-1185">Reference proteome</keyword>
<comment type="caution">
    <text evidence="2">The sequence shown here is derived from an EMBL/GenBank/DDBJ whole genome shotgun (WGS) entry which is preliminary data.</text>
</comment>
<sequence length="214" mass="24019">MRLLNLSQTRIFSFSSEAWLLPSVSVLIPLLLLLGDAPACHGLSDVRLSSTEYNVTVTFTPNPAALSYSVEFRLKKGFYISDFPFVAPFNTSELSQTYSQVLPGHVYVIEIFENGTAPDYKVFQQDKATVPLRPENVTVISRGNNFLSIEWASLEDLVYDKHEISYVRENGSLRVIETTSNLTYNITGLGAGYSYDIYVVALTLDVRSQRSQRL</sequence>
<protein>
    <recommendedName>
        <fullName evidence="1">Fibronectin type-III domain-containing protein</fullName>
    </recommendedName>
</protein>
<dbReference type="SMART" id="SM00060">
    <property type="entry name" value="FN3"/>
    <property type="match status" value="1"/>
</dbReference>
<dbReference type="Pfam" id="PF00041">
    <property type="entry name" value="fn3"/>
    <property type="match status" value="1"/>
</dbReference>
<organism evidence="2 3">
    <name type="scientific">Elysia chlorotica</name>
    <name type="common">Eastern emerald elysia</name>
    <name type="synonym">Sea slug</name>
    <dbReference type="NCBI Taxonomy" id="188477"/>
    <lineage>
        <taxon>Eukaryota</taxon>
        <taxon>Metazoa</taxon>
        <taxon>Spiralia</taxon>
        <taxon>Lophotrochozoa</taxon>
        <taxon>Mollusca</taxon>
        <taxon>Gastropoda</taxon>
        <taxon>Heterobranchia</taxon>
        <taxon>Euthyneura</taxon>
        <taxon>Panpulmonata</taxon>
        <taxon>Sacoglossa</taxon>
        <taxon>Placobranchoidea</taxon>
        <taxon>Plakobranchidae</taxon>
        <taxon>Elysia</taxon>
    </lineage>
</organism>
<reference evidence="2 3" key="1">
    <citation type="submission" date="2019-01" db="EMBL/GenBank/DDBJ databases">
        <title>A draft genome assembly of the solar-powered sea slug Elysia chlorotica.</title>
        <authorList>
            <person name="Cai H."/>
            <person name="Li Q."/>
            <person name="Fang X."/>
            <person name="Li J."/>
            <person name="Curtis N.E."/>
            <person name="Altenburger A."/>
            <person name="Shibata T."/>
            <person name="Feng M."/>
            <person name="Maeda T."/>
            <person name="Schwartz J.A."/>
            <person name="Shigenobu S."/>
            <person name="Lundholm N."/>
            <person name="Nishiyama T."/>
            <person name="Yang H."/>
            <person name="Hasebe M."/>
            <person name="Li S."/>
            <person name="Pierce S.K."/>
            <person name="Wang J."/>
        </authorList>
    </citation>
    <scope>NUCLEOTIDE SEQUENCE [LARGE SCALE GENOMIC DNA]</scope>
    <source>
        <strain evidence="2">EC2010</strain>
        <tissue evidence="2">Whole organism of an adult</tissue>
    </source>
</reference>
<accession>A0A433SR59</accession>
<name>A0A433SR59_ELYCH</name>
<dbReference type="OrthoDB" id="10593429at2759"/>